<protein>
    <submittedName>
        <fullName evidence="1">Uncharacterized protein</fullName>
    </submittedName>
</protein>
<organism evidence="1 2">
    <name type="scientific">Burkholderia humptydooensis</name>
    <dbReference type="NCBI Taxonomy" id="430531"/>
    <lineage>
        <taxon>Bacteria</taxon>
        <taxon>Pseudomonadati</taxon>
        <taxon>Pseudomonadota</taxon>
        <taxon>Betaproteobacteria</taxon>
        <taxon>Burkholderiales</taxon>
        <taxon>Burkholderiaceae</taxon>
        <taxon>Burkholderia</taxon>
        <taxon>pseudomallei group</taxon>
    </lineage>
</organism>
<dbReference type="Proteomes" id="UP000594943">
    <property type="component" value="Chromosome 2"/>
</dbReference>
<dbReference type="EMBL" id="CP065687">
    <property type="protein sequence ID" value="QPS46303.1"/>
    <property type="molecule type" value="Genomic_DNA"/>
</dbReference>
<accession>A0A7T2X0X2</accession>
<evidence type="ECO:0000313" key="1">
    <source>
        <dbReference type="EMBL" id="QPS46303.1"/>
    </source>
</evidence>
<sequence>MNRLRQELLDHFEKRFEKTLKRARETCSYVDVMPSIAEEPKGTLIATVTLVTVGKDQPDDAEPSRSSALYEYVQRSRSGGYEGWRCYRDWLD</sequence>
<dbReference type="RefSeq" id="WP_006029735.1">
    <property type="nucleotide sequence ID" value="NZ_CM003627.1"/>
</dbReference>
<name>A0A7U4P8D0_9BURK</name>
<reference evidence="1 2" key="1">
    <citation type="submission" date="2020-12" db="EMBL/GenBank/DDBJ databases">
        <title>FDA dAtabase for Regulatory Grade micrObial Sequences (FDA-ARGOS): Supporting development and validation of Infectious Disease Dx tests.</title>
        <authorList>
            <person name="Nelson B."/>
            <person name="Plummer A."/>
            <person name="Tallon L."/>
            <person name="Sadzewicz L."/>
            <person name="Zhao X."/>
            <person name="Boylan J."/>
            <person name="Ott S."/>
            <person name="Bowen H."/>
            <person name="Vavikolanu K."/>
            <person name="Mehta A."/>
            <person name="Aluvathingal J."/>
            <person name="Nadendla S."/>
            <person name="Myers T."/>
            <person name="Yan Y."/>
            <person name="Sichtig H."/>
        </authorList>
    </citation>
    <scope>NUCLEOTIDE SEQUENCE [LARGE SCALE GENOMIC DNA]</scope>
    <source>
        <strain evidence="1 2">FDAARGOS_899</strain>
    </source>
</reference>
<gene>
    <name evidence="1" type="ORF">I6G56_29905</name>
</gene>
<dbReference type="KEGG" id="bhg:I6G56_29905"/>
<proteinExistence type="predicted"/>
<evidence type="ECO:0000313" key="2">
    <source>
        <dbReference type="Proteomes" id="UP000594943"/>
    </source>
</evidence>
<dbReference type="AlphaFoldDB" id="A0A7U4P8D0"/>
<accession>A0A7U4P8D0</accession>